<comment type="caution">
    <text evidence="10">The sequence shown here is derived from an EMBL/GenBank/DDBJ whole genome shotgun (WGS) entry which is preliminary data.</text>
</comment>
<dbReference type="GO" id="GO:0006935">
    <property type="term" value="P:chemotaxis"/>
    <property type="evidence" value="ECO:0007669"/>
    <property type="project" value="UniProtKB-KW"/>
</dbReference>
<dbReference type="SMART" id="SM00448">
    <property type="entry name" value="REC"/>
    <property type="match status" value="1"/>
</dbReference>
<dbReference type="Proteomes" id="UP000522313">
    <property type="component" value="Unassembled WGS sequence"/>
</dbReference>
<dbReference type="Gene3D" id="3.40.50.2300">
    <property type="match status" value="1"/>
</dbReference>
<dbReference type="EMBL" id="JACHBT010000029">
    <property type="protein sequence ID" value="MBB6506634.1"/>
    <property type="molecule type" value="Genomic_DNA"/>
</dbReference>
<evidence type="ECO:0000256" key="5">
    <source>
        <dbReference type="ARBA" id="ARBA00048267"/>
    </source>
</evidence>
<dbReference type="GO" id="GO:0000156">
    <property type="term" value="F:phosphorelay response regulator activity"/>
    <property type="evidence" value="ECO:0007669"/>
    <property type="project" value="InterPro"/>
</dbReference>
<dbReference type="Pfam" id="PF01339">
    <property type="entry name" value="CheB_methylest"/>
    <property type="match status" value="1"/>
</dbReference>
<feature type="domain" description="CheB-type methylesterase" evidence="9">
    <location>
        <begin position="148"/>
        <end position="304"/>
    </location>
</feature>
<evidence type="ECO:0000256" key="2">
    <source>
        <dbReference type="ARBA" id="ARBA00022500"/>
    </source>
</evidence>
<evidence type="ECO:0000256" key="3">
    <source>
        <dbReference type="ARBA" id="ARBA00022801"/>
    </source>
</evidence>
<dbReference type="InterPro" id="IPR011006">
    <property type="entry name" value="CheY-like_superfamily"/>
</dbReference>
<dbReference type="GO" id="GO:0005737">
    <property type="term" value="C:cytoplasm"/>
    <property type="evidence" value="ECO:0007669"/>
    <property type="project" value="InterPro"/>
</dbReference>
<dbReference type="InterPro" id="IPR000673">
    <property type="entry name" value="Sig_transdc_resp-reg_Me-estase"/>
</dbReference>
<evidence type="ECO:0000256" key="1">
    <source>
        <dbReference type="ARBA" id="ARBA00022490"/>
    </source>
</evidence>
<dbReference type="Gene3D" id="3.40.50.180">
    <property type="entry name" value="Methylesterase CheB, C-terminal domain"/>
    <property type="match status" value="1"/>
</dbReference>
<dbReference type="SUPFAM" id="SSF52738">
    <property type="entry name" value="Methylesterase CheB, C-terminal domain"/>
    <property type="match status" value="1"/>
</dbReference>
<accession>A0A7X0JG64</accession>
<dbReference type="PROSITE" id="PS50110">
    <property type="entry name" value="RESPONSE_REGULATORY"/>
    <property type="match status" value="1"/>
</dbReference>
<evidence type="ECO:0000256" key="4">
    <source>
        <dbReference type="ARBA" id="ARBA00039140"/>
    </source>
</evidence>
<comment type="caution">
    <text evidence="6">Lacks conserved residue(s) required for the propagation of feature annotation.</text>
</comment>
<dbReference type="CDD" id="cd17541">
    <property type="entry name" value="REC_CheB-like"/>
    <property type="match status" value="1"/>
</dbReference>
<reference evidence="10 11" key="1">
    <citation type="submission" date="2020-08" db="EMBL/GenBank/DDBJ databases">
        <title>The Agave Microbiome: Exploring the role of microbial communities in plant adaptations to desert environments.</title>
        <authorList>
            <person name="Partida-Martinez L.P."/>
        </authorList>
    </citation>
    <scope>NUCLEOTIDE SEQUENCE [LARGE SCALE GENOMIC DNA]</scope>
    <source>
        <strain evidence="10 11">AS3.13</strain>
    </source>
</reference>
<dbReference type="Pfam" id="PF00072">
    <property type="entry name" value="Response_reg"/>
    <property type="match status" value="1"/>
</dbReference>
<feature type="domain" description="Response regulatory" evidence="8">
    <location>
        <begin position="5"/>
        <end position="122"/>
    </location>
</feature>
<proteinExistence type="predicted"/>
<evidence type="ECO:0000313" key="11">
    <source>
        <dbReference type="Proteomes" id="UP000522313"/>
    </source>
</evidence>
<dbReference type="RefSeq" id="WP_184508529.1">
    <property type="nucleotide sequence ID" value="NZ_JACHBT010000029.1"/>
</dbReference>
<dbReference type="InterPro" id="IPR001789">
    <property type="entry name" value="Sig_transdc_resp-reg_receiver"/>
</dbReference>
<dbReference type="PIRSF" id="PIRSF000876">
    <property type="entry name" value="RR_chemtxs_CheB"/>
    <property type="match status" value="1"/>
</dbReference>
<dbReference type="GO" id="GO:0008984">
    <property type="term" value="F:protein-glutamate methylesterase activity"/>
    <property type="evidence" value="ECO:0007669"/>
    <property type="project" value="UniProtKB-EC"/>
</dbReference>
<evidence type="ECO:0000313" key="10">
    <source>
        <dbReference type="EMBL" id="MBB6506634.1"/>
    </source>
</evidence>
<dbReference type="PANTHER" id="PTHR42872:SF6">
    <property type="entry name" value="PROTEIN-GLUTAMATE METHYLESTERASE_PROTEIN-GLUTAMINE GLUTAMINASE"/>
    <property type="match status" value="1"/>
</dbReference>
<evidence type="ECO:0000259" key="8">
    <source>
        <dbReference type="PROSITE" id="PS50110"/>
    </source>
</evidence>
<dbReference type="AlphaFoldDB" id="A0A7X0JG64"/>
<dbReference type="SUPFAM" id="SSF52172">
    <property type="entry name" value="CheY-like"/>
    <property type="match status" value="1"/>
</dbReference>
<dbReference type="EC" id="3.1.1.61" evidence="4"/>
<dbReference type="PANTHER" id="PTHR42872">
    <property type="entry name" value="PROTEIN-GLUTAMATE METHYLESTERASE/PROTEIN-GLUTAMINE GLUTAMINASE"/>
    <property type="match status" value="1"/>
</dbReference>
<evidence type="ECO:0000259" key="9">
    <source>
        <dbReference type="PROSITE" id="PS50122"/>
    </source>
</evidence>
<reference evidence="10 11" key="2">
    <citation type="submission" date="2020-08" db="EMBL/GenBank/DDBJ databases">
        <authorList>
            <person name="Partida-Martinez L."/>
            <person name="Huntemann M."/>
            <person name="Clum A."/>
            <person name="Wang J."/>
            <person name="Palaniappan K."/>
            <person name="Ritter S."/>
            <person name="Chen I.-M."/>
            <person name="Stamatis D."/>
            <person name="Reddy T."/>
            <person name="O'Malley R."/>
            <person name="Daum C."/>
            <person name="Shapiro N."/>
            <person name="Ivanova N."/>
            <person name="Kyrpides N."/>
            <person name="Woyke T."/>
        </authorList>
    </citation>
    <scope>NUCLEOTIDE SEQUENCE [LARGE SCALE GENOMIC DNA]</scope>
    <source>
        <strain evidence="10 11">AS3.13</strain>
    </source>
</reference>
<keyword evidence="7" id="KW-0597">Phosphoprotein</keyword>
<dbReference type="InterPro" id="IPR008248">
    <property type="entry name" value="CheB-like"/>
</dbReference>
<dbReference type="PROSITE" id="PS50122">
    <property type="entry name" value="CHEB"/>
    <property type="match status" value="1"/>
</dbReference>
<organism evidence="10 11">
    <name type="scientific">Sphingomonas endophytica</name>
    <dbReference type="NCBI Taxonomy" id="869719"/>
    <lineage>
        <taxon>Bacteria</taxon>
        <taxon>Pseudomonadati</taxon>
        <taxon>Pseudomonadota</taxon>
        <taxon>Alphaproteobacteria</taxon>
        <taxon>Sphingomonadales</taxon>
        <taxon>Sphingomonadaceae</taxon>
        <taxon>Sphingomonas</taxon>
    </lineage>
</organism>
<protein>
    <recommendedName>
        <fullName evidence="4">protein-glutamate methylesterase</fullName>
        <ecNumber evidence="4">3.1.1.61</ecNumber>
    </recommendedName>
</protein>
<feature type="modified residue" description="4-aspartylphosphate" evidence="7">
    <location>
        <position position="56"/>
    </location>
</feature>
<evidence type="ECO:0000256" key="6">
    <source>
        <dbReference type="PROSITE-ProRule" id="PRU00050"/>
    </source>
</evidence>
<name>A0A7X0JG64_9SPHN</name>
<keyword evidence="2" id="KW-0145">Chemotaxis</keyword>
<gene>
    <name evidence="10" type="ORF">F4693_003641</name>
</gene>
<dbReference type="InterPro" id="IPR035909">
    <property type="entry name" value="CheB_C"/>
</dbReference>
<keyword evidence="3 10" id="KW-0378">Hydrolase</keyword>
<evidence type="ECO:0000256" key="7">
    <source>
        <dbReference type="PROSITE-ProRule" id="PRU00169"/>
    </source>
</evidence>
<keyword evidence="1" id="KW-0963">Cytoplasm</keyword>
<sequence>MAGTKVLVVDDSLTMRALISGALERIPGVEVVGMADGAAEARGLVESTRPDVMTLDVEMPGMSGLDYLAEIMDTKPMPVIMFSTRTQDGAAESIEALRLGAIDCFPKPRVAAPAELDAIIAKLAKRLKAAKKADLKPKSAPKSAKSPPIDWNGRLLLVGGDASNTKAIFDLFAGFPANCPPTVVVQHLGPGMVESMAEKLAEQCAPKVVVAADGMKPEQGTIYLAPHGDAHLVIDSWPNGTLRLLPKDPVAGERPSISLLFASAAKAAAANAVGVLLLDGNEDGAGGLRAMNAAGGYAFAPAESGGGYTLTRGMVSQPVASDALVAGVMKMCAK</sequence>
<comment type="catalytic activity">
    <reaction evidence="5">
        <text>[protein]-L-glutamate 5-O-methyl ester + H2O = L-glutamyl-[protein] + methanol + H(+)</text>
        <dbReference type="Rhea" id="RHEA:23236"/>
        <dbReference type="Rhea" id="RHEA-COMP:10208"/>
        <dbReference type="Rhea" id="RHEA-COMP:10311"/>
        <dbReference type="ChEBI" id="CHEBI:15377"/>
        <dbReference type="ChEBI" id="CHEBI:15378"/>
        <dbReference type="ChEBI" id="CHEBI:17790"/>
        <dbReference type="ChEBI" id="CHEBI:29973"/>
        <dbReference type="ChEBI" id="CHEBI:82795"/>
        <dbReference type="EC" id="3.1.1.61"/>
    </reaction>
</comment>